<gene>
    <name evidence="1" type="ORF">PUW25_25325</name>
</gene>
<evidence type="ECO:0008006" key="3">
    <source>
        <dbReference type="Google" id="ProtNLM"/>
    </source>
</evidence>
<dbReference type="Proteomes" id="UP001221519">
    <property type="component" value="Plasmid unnamed1"/>
</dbReference>
<dbReference type="InterPro" id="IPR008969">
    <property type="entry name" value="CarboxyPept-like_regulatory"/>
</dbReference>
<accession>A0ABY7XH73</accession>
<protein>
    <recommendedName>
        <fullName evidence="3">Carboxypeptidase regulatory-like domain-containing protein</fullName>
    </recommendedName>
</protein>
<dbReference type="RefSeq" id="WP_274338724.1">
    <property type="nucleotide sequence ID" value="NZ_CP118109.1"/>
</dbReference>
<evidence type="ECO:0000313" key="1">
    <source>
        <dbReference type="EMBL" id="WDI05132.1"/>
    </source>
</evidence>
<name>A0ABY7XH73_9BACL</name>
<keyword evidence="2" id="KW-1185">Reference proteome</keyword>
<geneLocation type="plasmid" evidence="1 2">
    <name>unnamed1</name>
</geneLocation>
<keyword evidence="1" id="KW-0614">Plasmid</keyword>
<dbReference type="SUPFAM" id="SSF49464">
    <property type="entry name" value="Carboxypeptidase regulatory domain-like"/>
    <property type="match status" value="1"/>
</dbReference>
<organism evidence="1 2">
    <name type="scientific">Paenibacillus urinalis</name>
    <dbReference type="NCBI Taxonomy" id="521520"/>
    <lineage>
        <taxon>Bacteria</taxon>
        <taxon>Bacillati</taxon>
        <taxon>Bacillota</taxon>
        <taxon>Bacilli</taxon>
        <taxon>Bacillales</taxon>
        <taxon>Paenibacillaceae</taxon>
        <taxon>Paenibacillus</taxon>
    </lineage>
</organism>
<proteinExistence type="predicted"/>
<dbReference type="EMBL" id="CP118109">
    <property type="protein sequence ID" value="WDI05132.1"/>
    <property type="molecule type" value="Genomic_DNA"/>
</dbReference>
<sequence length="192" mass="21352">MKHIGEYAKNQEIILELLTYDEESMPIPADFFPTAIVEYYSSNGLTQVAHVTLEEAKNGLYMKSFTVPESFNTGHYVITYEATIDGELYTVLERFRVIGSSNDSSSTPTQKVAVSDLTILTPSGLPTTVVMAGGPVKLAVVRIWSQDKKTLIDTISTDAQGHWHTSLYPGSYQFEFIHPNGTLLRTLEKVVK</sequence>
<reference evidence="1 2" key="1">
    <citation type="submission" date="2023-02" db="EMBL/GenBank/DDBJ databases">
        <title>Pathogen: clinical or host-associated sample.</title>
        <authorList>
            <person name="Hergert J."/>
            <person name="Casey R."/>
            <person name="Wagner J."/>
            <person name="Young E.L."/>
            <person name="Oakeson K.F."/>
        </authorList>
    </citation>
    <scope>NUCLEOTIDE SEQUENCE [LARGE SCALE GENOMIC DNA]</scope>
    <source>
        <strain evidence="1 2">2022CK-00829</strain>
        <plasmid evidence="1 2">unnamed1</plasmid>
    </source>
</reference>
<evidence type="ECO:0000313" key="2">
    <source>
        <dbReference type="Proteomes" id="UP001221519"/>
    </source>
</evidence>